<dbReference type="Proteomes" id="UP000013840">
    <property type="component" value="Unassembled WGS sequence"/>
</dbReference>
<dbReference type="EMBL" id="AJAU01000020">
    <property type="protein sequence ID" value="EOL44481.1"/>
    <property type="molecule type" value="Genomic_DNA"/>
</dbReference>
<organism evidence="2 3">
    <name type="scientific">Enterococcus caccae ATCC BAA-1240</name>
    <dbReference type="NCBI Taxonomy" id="1158612"/>
    <lineage>
        <taxon>Bacteria</taxon>
        <taxon>Bacillati</taxon>
        <taxon>Bacillota</taxon>
        <taxon>Bacilli</taxon>
        <taxon>Lactobacillales</taxon>
        <taxon>Enterococcaceae</taxon>
        <taxon>Enterococcus</taxon>
    </lineage>
</organism>
<sequence length="141" mass="16372">MNISLKRQTPWGCMRHFVIYKNGIKQGKLFNNIVTEIEVEDGDVLSFKEGYFYFSKTIKIESETKEVVIVNNNHIKQLFSLFIILFLVISLLTFSITSLKGFVSTEIASFYILNLLFRYYSYSFNLEPSDSLNSVPRVEIS</sequence>
<evidence type="ECO:0000313" key="2">
    <source>
        <dbReference type="EMBL" id="EOL44481.1"/>
    </source>
</evidence>
<keyword evidence="3" id="KW-1185">Reference proteome</keyword>
<dbReference type="OrthoDB" id="2184795at2"/>
<gene>
    <name evidence="2" type="ORF">UC7_02525</name>
</gene>
<comment type="caution">
    <text evidence="2">The sequence shown here is derived from an EMBL/GenBank/DDBJ whole genome shotgun (WGS) entry which is preliminary data.</text>
</comment>
<evidence type="ECO:0000313" key="3">
    <source>
        <dbReference type="Proteomes" id="UP000013840"/>
    </source>
</evidence>
<dbReference type="eggNOG" id="ENOG50307VZ">
    <property type="taxonomic scope" value="Bacteria"/>
</dbReference>
<dbReference type="AlphaFoldDB" id="R3W9E2"/>
<protein>
    <submittedName>
        <fullName evidence="2">Uncharacterized protein</fullName>
    </submittedName>
</protein>
<dbReference type="PATRIC" id="fig|1158612.3.peg.2490"/>
<feature type="transmembrane region" description="Helical" evidence="1">
    <location>
        <begin position="78"/>
        <end position="96"/>
    </location>
</feature>
<reference evidence="2 3" key="1">
    <citation type="submission" date="2013-02" db="EMBL/GenBank/DDBJ databases">
        <title>The Genome Sequence of Enterococcus caccae BAA-1240.</title>
        <authorList>
            <consortium name="The Broad Institute Genome Sequencing Platform"/>
            <consortium name="The Broad Institute Genome Sequencing Center for Infectious Disease"/>
            <person name="Earl A.M."/>
            <person name="Gilmore M.S."/>
            <person name="Lebreton F."/>
            <person name="Walker B."/>
            <person name="Young S.K."/>
            <person name="Zeng Q."/>
            <person name="Gargeya S."/>
            <person name="Fitzgerald M."/>
            <person name="Haas B."/>
            <person name="Abouelleil A."/>
            <person name="Alvarado L."/>
            <person name="Arachchi H.M."/>
            <person name="Berlin A.M."/>
            <person name="Chapman S.B."/>
            <person name="Dewar J."/>
            <person name="Goldberg J."/>
            <person name="Griggs A."/>
            <person name="Gujja S."/>
            <person name="Hansen M."/>
            <person name="Howarth C."/>
            <person name="Imamovic A."/>
            <person name="Larimer J."/>
            <person name="McCowan C."/>
            <person name="Murphy C."/>
            <person name="Neiman D."/>
            <person name="Pearson M."/>
            <person name="Priest M."/>
            <person name="Roberts A."/>
            <person name="Saif S."/>
            <person name="Shea T."/>
            <person name="Sisk P."/>
            <person name="Sykes S."/>
            <person name="Wortman J."/>
            <person name="Nusbaum C."/>
            <person name="Birren B."/>
        </authorList>
    </citation>
    <scope>NUCLEOTIDE SEQUENCE [LARGE SCALE GENOMIC DNA]</scope>
    <source>
        <strain evidence="2 3">ATCC BAA-1240</strain>
    </source>
</reference>
<dbReference type="RefSeq" id="WP_010772612.1">
    <property type="nucleotide sequence ID" value="NZ_KB946335.1"/>
</dbReference>
<name>R3W9E2_9ENTE</name>
<keyword evidence="1" id="KW-1133">Transmembrane helix</keyword>
<proteinExistence type="predicted"/>
<keyword evidence="1" id="KW-0812">Transmembrane</keyword>
<evidence type="ECO:0000256" key="1">
    <source>
        <dbReference type="SAM" id="Phobius"/>
    </source>
</evidence>
<keyword evidence="1" id="KW-0472">Membrane</keyword>
<accession>R3W9E2</accession>
<dbReference type="STRING" id="317735.RU98_GL001637"/>